<evidence type="ECO:0000313" key="1">
    <source>
        <dbReference type="EnsemblMetazoa" id="CJA37972.1"/>
    </source>
</evidence>
<dbReference type="Proteomes" id="UP000005237">
    <property type="component" value="Unassembled WGS sequence"/>
</dbReference>
<reference evidence="1" key="2">
    <citation type="submission" date="2022-06" db="UniProtKB">
        <authorList>
            <consortium name="EnsemblMetazoa"/>
        </authorList>
    </citation>
    <scope>IDENTIFICATION</scope>
    <source>
        <strain evidence="1">DF5081</strain>
    </source>
</reference>
<reference evidence="2" key="1">
    <citation type="submission" date="2010-08" db="EMBL/GenBank/DDBJ databases">
        <authorList>
            <consortium name="Caenorhabditis japonica Sequencing Consortium"/>
            <person name="Wilson R.K."/>
        </authorList>
    </citation>
    <scope>NUCLEOTIDE SEQUENCE [LARGE SCALE GENOMIC DNA]</scope>
    <source>
        <strain evidence="2">DF5081</strain>
    </source>
</reference>
<accession>A0A8R1IQX5</accession>
<evidence type="ECO:0000313" key="2">
    <source>
        <dbReference type="Proteomes" id="UP000005237"/>
    </source>
</evidence>
<protein>
    <submittedName>
        <fullName evidence="1">Uncharacterized protein</fullName>
    </submittedName>
</protein>
<proteinExistence type="predicted"/>
<dbReference type="AlphaFoldDB" id="A0A8R1IQX5"/>
<keyword evidence="2" id="KW-1185">Reference proteome</keyword>
<name>A0A8R1IQX5_CAEJA</name>
<sequence>MFNQFASCCNFDEIMTNVNTNHYVSVKNVILSVPKKKTHQRLRPSLPSREECLIFFLHLQTHYFAEWFGSSRHTHTNTASGGIAAPTDTGAREQFTPHLQSGTVQVCLTENEHLSPNII</sequence>
<dbReference type="EnsemblMetazoa" id="CJA37972.1">
    <property type="protein sequence ID" value="CJA37972.1"/>
    <property type="gene ID" value="WBGene00213819"/>
</dbReference>
<organism evidence="1 2">
    <name type="scientific">Caenorhabditis japonica</name>
    <dbReference type="NCBI Taxonomy" id="281687"/>
    <lineage>
        <taxon>Eukaryota</taxon>
        <taxon>Metazoa</taxon>
        <taxon>Ecdysozoa</taxon>
        <taxon>Nematoda</taxon>
        <taxon>Chromadorea</taxon>
        <taxon>Rhabditida</taxon>
        <taxon>Rhabditina</taxon>
        <taxon>Rhabditomorpha</taxon>
        <taxon>Rhabditoidea</taxon>
        <taxon>Rhabditidae</taxon>
        <taxon>Peloderinae</taxon>
        <taxon>Caenorhabditis</taxon>
    </lineage>
</organism>